<dbReference type="PANTHER" id="PTHR31365:SF4">
    <property type="entry name" value="OS05G0179800 PROTEIN"/>
    <property type="match status" value="1"/>
</dbReference>
<dbReference type="PANTHER" id="PTHR31365">
    <property type="entry name" value="EXPRESSED PROTEIN"/>
    <property type="match status" value="1"/>
</dbReference>
<feature type="compositionally biased region" description="Acidic residues" evidence="1">
    <location>
        <begin position="75"/>
        <end position="84"/>
    </location>
</feature>
<feature type="region of interest" description="Disordered" evidence="1">
    <location>
        <begin position="183"/>
        <end position="263"/>
    </location>
</feature>
<feature type="region of interest" description="Disordered" evidence="1">
    <location>
        <begin position="26"/>
        <end position="171"/>
    </location>
</feature>
<evidence type="ECO:0000313" key="3">
    <source>
        <dbReference type="Proteomes" id="UP001454036"/>
    </source>
</evidence>
<feature type="compositionally biased region" description="Basic and acidic residues" evidence="1">
    <location>
        <begin position="151"/>
        <end position="171"/>
    </location>
</feature>
<feature type="compositionally biased region" description="Acidic residues" evidence="1">
    <location>
        <begin position="112"/>
        <end position="142"/>
    </location>
</feature>
<organism evidence="2 3">
    <name type="scientific">Lithospermum erythrorhizon</name>
    <name type="common">Purple gromwell</name>
    <name type="synonym">Lithospermum officinale var. erythrorhizon</name>
    <dbReference type="NCBI Taxonomy" id="34254"/>
    <lineage>
        <taxon>Eukaryota</taxon>
        <taxon>Viridiplantae</taxon>
        <taxon>Streptophyta</taxon>
        <taxon>Embryophyta</taxon>
        <taxon>Tracheophyta</taxon>
        <taxon>Spermatophyta</taxon>
        <taxon>Magnoliopsida</taxon>
        <taxon>eudicotyledons</taxon>
        <taxon>Gunneridae</taxon>
        <taxon>Pentapetalae</taxon>
        <taxon>asterids</taxon>
        <taxon>lamiids</taxon>
        <taxon>Boraginales</taxon>
        <taxon>Boraginaceae</taxon>
        <taxon>Boraginoideae</taxon>
        <taxon>Lithospermeae</taxon>
        <taxon>Lithospermum</taxon>
    </lineage>
</organism>
<reference evidence="2 3" key="1">
    <citation type="submission" date="2024-01" db="EMBL/GenBank/DDBJ databases">
        <title>The complete chloroplast genome sequence of Lithospermum erythrorhizon: insights into the phylogenetic relationship among Boraginaceae species and the maternal lineages of purple gromwells.</title>
        <authorList>
            <person name="Okada T."/>
            <person name="Watanabe K."/>
        </authorList>
    </citation>
    <scope>NUCLEOTIDE SEQUENCE [LARGE SCALE GENOMIC DNA]</scope>
</reference>
<keyword evidence="3" id="KW-1185">Reference proteome</keyword>
<feature type="region of interest" description="Disordered" evidence="1">
    <location>
        <begin position="276"/>
        <end position="321"/>
    </location>
</feature>
<evidence type="ECO:0000256" key="1">
    <source>
        <dbReference type="SAM" id="MobiDB-lite"/>
    </source>
</evidence>
<gene>
    <name evidence="2" type="ORF">LIER_25883</name>
</gene>
<feature type="compositionally biased region" description="Low complexity" evidence="1">
    <location>
        <begin position="289"/>
        <end position="305"/>
    </location>
</feature>
<sequence length="321" mass="34908">MVGGGSRKDEALVINSTNVFAALGSLRKKKKGSDKDGVKGKASASKNSVKQSFDEKPDPQVFWAPAPLNAKSWGDVDDEDDDDYFATPAPPRPAWDDDADDGKAKESVTPVEESESEEEGLDEVDDEEEHEHEQDPEPEGEPEPVIPVAKKPAEVVAPKESERQLSKKELKKKELEELDAMLAEFGLKPEGQGDSQEKKAENLNGEVDKKENVASGESKNAKKKKKKDKTAKDAKEQQEKPNGNEVGNGADETLLSVKADEAPAVDMKEKLKKVAAAKKKKSSKEMDAAAKAAANEAAARNARLAAAKKKEKNHYNQQPVR</sequence>
<comment type="caution">
    <text evidence="2">The sequence shown here is derived from an EMBL/GenBank/DDBJ whole genome shotgun (WGS) entry which is preliminary data.</text>
</comment>
<evidence type="ECO:0000313" key="2">
    <source>
        <dbReference type="EMBL" id="GAA0171964.1"/>
    </source>
</evidence>
<protein>
    <submittedName>
        <fullName evidence="2">Uncharacterized protein</fullName>
    </submittedName>
</protein>
<name>A0AAV3R6F7_LITER</name>
<feature type="compositionally biased region" description="Basic and acidic residues" evidence="1">
    <location>
        <begin position="195"/>
        <end position="212"/>
    </location>
</feature>
<dbReference type="AlphaFoldDB" id="A0AAV3R6F7"/>
<proteinExistence type="predicted"/>
<dbReference type="Proteomes" id="UP001454036">
    <property type="component" value="Unassembled WGS sequence"/>
</dbReference>
<dbReference type="EMBL" id="BAABME010007897">
    <property type="protein sequence ID" value="GAA0171964.1"/>
    <property type="molecule type" value="Genomic_DNA"/>
</dbReference>
<accession>A0AAV3R6F7</accession>
<feature type="compositionally biased region" description="Basic and acidic residues" evidence="1">
    <location>
        <begin position="230"/>
        <end position="239"/>
    </location>
</feature>